<reference evidence="3" key="1">
    <citation type="journal article" date="2017" name="Genome Biol.">
        <title>Comparative genomics reveals high biological diversity and specific adaptations in the industrially and medically important fungal genus Aspergillus.</title>
        <authorList>
            <person name="de Vries R.P."/>
            <person name="Riley R."/>
            <person name="Wiebenga A."/>
            <person name="Aguilar-Osorio G."/>
            <person name="Amillis S."/>
            <person name="Uchima C.A."/>
            <person name="Anderluh G."/>
            <person name="Asadollahi M."/>
            <person name="Askin M."/>
            <person name="Barry K."/>
            <person name="Battaglia E."/>
            <person name="Bayram O."/>
            <person name="Benocci T."/>
            <person name="Braus-Stromeyer S.A."/>
            <person name="Caldana C."/>
            <person name="Canovas D."/>
            <person name="Cerqueira G.C."/>
            <person name="Chen F."/>
            <person name="Chen W."/>
            <person name="Choi C."/>
            <person name="Clum A."/>
            <person name="Dos Santos R.A."/>
            <person name="Damasio A.R."/>
            <person name="Diallinas G."/>
            <person name="Emri T."/>
            <person name="Fekete E."/>
            <person name="Flipphi M."/>
            <person name="Freyberg S."/>
            <person name="Gallo A."/>
            <person name="Gournas C."/>
            <person name="Habgood R."/>
            <person name="Hainaut M."/>
            <person name="Harispe M.L."/>
            <person name="Henrissat B."/>
            <person name="Hilden K.S."/>
            <person name="Hope R."/>
            <person name="Hossain A."/>
            <person name="Karabika E."/>
            <person name="Karaffa L."/>
            <person name="Karanyi Z."/>
            <person name="Krasevec N."/>
            <person name="Kuo A."/>
            <person name="Kusch H."/>
            <person name="LaButti K."/>
            <person name="Lagendijk E.L."/>
            <person name="Lapidus A."/>
            <person name="Levasseur A."/>
            <person name="Lindquist E."/>
            <person name="Lipzen A."/>
            <person name="Logrieco A.F."/>
            <person name="MacCabe A."/>
            <person name="Maekelae M.R."/>
            <person name="Malavazi I."/>
            <person name="Melin P."/>
            <person name="Meyer V."/>
            <person name="Mielnichuk N."/>
            <person name="Miskei M."/>
            <person name="Molnar A.P."/>
            <person name="Mule G."/>
            <person name="Ngan C.Y."/>
            <person name="Orejas M."/>
            <person name="Orosz E."/>
            <person name="Ouedraogo J.P."/>
            <person name="Overkamp K.M."/>
            <person name="Park H.-S."/>
            <person name="Perrone G."/>
            <person name="Piumi F."/>
            <person name="Punt P.J."/>
            <person name="Ram A.F."/>
            <person name="Ramon A."/>
            <person name="Rauscher S."/>
            <person name="Record E."/>
            <person name="Riano-Pachon D.M."/>
            <person name="Robert V."/>
            <person name="Roehrig J."/>
            <person name="Ruller R."/>
            <person name="Salamov A."/>
            <person name="Salih N.S."/>
            <person name="Samson R.A."/>
            <person name="Sandor E."/>
            <person name="Sanguinetti M."/>
            <person name="Schuetze T."/>
            <person name="Sepcic K."/>
            <person name="Shelest E."/>
            <person name="Sherlock G."/>
            <person name="Sophianopoulou V."/>
            <person name="Squina F.M."/>
            <person name="Sun H."/>
            <person name="Susca A."/>
            <person name="Todd R.B."/>
            <person name="Tsang A."/>
            <person name="Unkles S.E."/>
            <person name="van de Wiele N."/>
            <person name="van Rossen-Uffink D."/>
            <person name="Oliveira J.V."/>
            <person name="Vesth T.C."/>
            <person name="Visser J."/>
            <person name="Yu J.-H."/>
            <person name="Zhou M."/>
            <person name="Andersen M.R."/>
            <person name="Archer D.B."/>
            <person name="Baker S.E."/>
            <person name="Benoit I."/>
            <person name="Brakhage A.A."/>
            <person name="Braus G.H."/>
            <person name="Fischer R."/>
            <person name="Frisvad J.C."/>
            <person name="Goldman G.H."/>
            <person name="Houbraken J."/>
            <person name="Oakley B."/>
            <person name="Pocsi I."/>
            <person name="Scazzocchio C."/>
            <person name="Seiboth B."/>
            <person name="vanKuyk P.A."/>
            <person name="Wortman J."/>
            <person name="Dyer P.S."/>
            <person name="Grigoriev I.V."/>
        </authorList>
    </citation>
    <scope>NUCLEOTIDE SEQUENCE [LARGE SCALE GENOMIC DNA]</scope>
    <source>
        <strain evidence="3">DTO 134E9</strain>
    </source>
</reference>
<evidence type="ECO:0000256" key="1">
    <source>
        <dbReference type="SAM" id="MobiDB-lite"/>
    </source>
</evidence>
<dbReference type="AlphaFoldDB" id="A0A1L9RJL8"/>
<evidence type="ECO:0000313" key="3">
    <source>
        <dbReference type="Proteomes" id="UP000184383"/>
    </source>
</evidence>
<dbReference type="VEuPathDB" id="FungiDB:ASPWEDRAFT_27803"/>
<dbReference type="OrthoDB" id="5383057at2759"/>
<keyword evidence="3" id="KW-1185">Reference proteome</keyword>
<organism evidence="2 3">
    <name type="scientific">Aspergillus wentii DTO 134E9</name>
    <dbReference type="NCBI Taxonomy" id="1073089"/>
    <lineage>
        <taxon>Eukaryota</taxon>
        <taxon>Fungi</taxon>
        <taxon>Dikarya</taxon>
        <taxon>Ascomycota</taxon>
        <taxon>Pezizomycotina</taxon>
        <taxon>Eurotiomycetes</taxon>
        <taxon>Eurotiomycetidae</taxon>
        <taxon>Eurotiales</taxon>
        <taxon>Aspergillaceae</taxon>
        <taxon>Aspergillus</taxon>
        <taxon>Aspergillus subgen. Cremei</taxon>
    </lineage>
</organism>
<feature type="region of interest" description="Disordered" evidence="1">
    <location>
        <begin position="1"/>
        <end position="220"/>
    </location>
</feature>
<gene>
    <name evidence="2" type="ORF">ASPWEDRAFT_27803</name>
</gene>
<feature type="compositionally biased region" description="Basic and acidic residues" evidence="1">
    <location>
        <begin position="87"/>
        <end position="98"/>
    </location>
</feature>
<dbReference type="Proteomes" id="UP000184383">
    <property type="component" value="Unassembled WGS sequence"/>
</dbReference>
<sequence>MDLQGKPINPGPRSTKVTNDPAANNPITEASGPVTNDSLAAESATKGGAFSQNRGAEPLGVSGGQSTFKTTDTSAATKLPSAPVGSAREDLNRQDKYPEALGGQGDYPGAHLSQSGYVGGPTAAKQELRQEHEYSASQKPSQPSQATGSGYGRGDEFPNDPKYNASFNSDIGSRNDPGRGAENKFSSTNYERGLDAGQGPRQKGVDNQQPYEALQRDQRA</sequence>
<feature type="compositionally biased region" description="Polar residues" evidence="1">
    <location>
        <begin position="64"/>
        <end position="76"/>
    </location>
</feature>
<feature type="compositionally biased region" description="Polar residues" evidence="1">
    <location>
        <begin position="15"/>
        <end position="38"/>
    </location>
</feature>
<evidence type="ECO:0000313" key="2">
    <source>
        <dbReference type="EMBL" id="OJJ35130.1"/>
    </source>
</evidence>
<proteinExistence type="predicted"/>
<protein>
    <submittedName>
        <fullName evidence="2">Uncharacterized protein</fullName>
    </submittedName>
</protein>
<dbReference type="EMBL" id="KV878212">
    <property type="protein sequence ID" value="OJJ35130.1"/>
    <property type="molecule type" value="Genomic_DNA"/>
</dbReference>
<accession>A0A1L9RJL8</accession>
<feature type="compositionally biased region" description="Low complexity" evidence="1">
    <location>
        <begin position="135"/>
        <end position="146"/>
    </location>
</feature>
<name>A0A1L9RJL8_ASPWE</name>
<dbReference type="GeneID" id="63748893"/>
<dbReference type="RefSeq" id="XP_040688806.1">
    <property type="nucleotide sequence ID" value="XM_040833045.1"/>
</dbReference>